<protein>
    <submittedName>
        <fullName evidence="1">Uncharacterized protein</fullName>
    </submittedName>
</protein>
<gene>
    <name evidence="1" type="ORF">SAMN05444364_12136</name>
</gene>
<evidence type="ECO:0000313" key="2">
    <source>
        <dbReference type="Proteomes" id="UP000184105"/>
    </source>
</evidence>
<dbReference type="Proteomes" id="UP000184105">
    <property type="component" value="Unassembled WGS sequence"/>
</dbReference>
<dbReference type="AlphaFoldDB" id="A0AAX2F5C6"/>
<comment type="caution">
    <text evidence="1">The sequence shown here is derived from an EMBL/GenBank/DDBJ whole genome shotgun (WGS) entry which is preliminary data.</text>
</comment>
<evidence type="ECO:0000313" key="1">
    <source>
        <dbReference type="EMBL" id="SHF96091.1"/>
    </source>
</evidence>
<reference evidence="1 2" key="1">
    <citation type="submission" date="2016-11" db="EMBL/GenBank/DDBJ databases">
        <authorList>
            <person name="Varghese N."/>
            <person name="Submissions S."/>
        </authorList>
    </citation>
    <scope>NUCLEOTIDE SEQUENCE [LARGE SCALE GENOMIC DNA]</scope>
    <source>
        <strain evidence="1 2">DSM 22613</strain>
    </source>
</reference>
<dbReference type="EMBL" id="FQWA01000021">
    <property type="protein sequence ID" value="SHF96091.1"/>
    <property type="molecule type" value="Genomic_DNA"/>
</dbReference>
<sequence>MAKMLAYFFKIEMFKAAITRIVKKNHYQHDSLTTRFADVYNSLYSR</sequence>
<name>A0AAX2F5C6_9BACT</name>
<keyword evidence="2" id="KW-1185">Reference proteome</keyword>
<proteinExistence type="predicted"/>
<organism evidence="1 2">
    <name type="scientific">Prevotella scopos JCM 17725</name>
    <dbReference type="NCBI Taxonomy" id="1236518"/>
    <lineage>
        <taxon>Bacteria</taxon>
        <taxon>Pseudomonadati</taxon>
        <taxon>Bacteroidota</taxon>
        <taxon>Bacteroidia</taxon>
        <taxon>Bacteroidales</taxon>
        <taxon>Prevotellaceae</taxon>
        <taxon>Prevotella</taxon>
    </lineage>
</organism>
<accession>A0AAX2F5C6</accession>